<keyword evidence="5 7" id="KW-0472">Membrane</keyword>
<feature type="transmembrane region" description="Helical" evidence="7">
    <location>
        <begin position="481"/>
        <end position="503"/>
    </location>
</feature>
<evidence type="ECO:0000256" key="4">
    <source>
        <dbReference type="ARBA" id="ARBA00022989"/>
    </source>
</evidence>
<feature type="domain" description="Major facilitator superfamily (MFS) profile" evidence="8">
    <location>
        <begin position="318"/>
        <end position="719"/>
    </location>
</feature>
<evidence type="ECO:0000313" key="9">
    <source>
        <dbReference type="EMBL" id="NVO58344.1"/>
    </source>
</evidence>
<name>A0ABX2PVW8_9RHOB</name>
<dbReference type="InterPro" id="IPR005829">
    <property type="entry name" value="Sugar_transporter_CS"/>
</dbReference>
<evidence type="ECO:0000256" key="5">
    <source>
        <dbReference type="ARBA" id="ARBA00023136"/>
    </source>
</evidence>
<dbReference type="PROSITE" id="PS00216">
    <property type="entry name" value="SUGAR_TRANSPORT_1"/>
    <property type="match status" value="1"/>
</dbReference>
<sequence>MSRRFALFILSVAVLCLVVSVGALGLRSIGLLERNVRPILETNALVVTERVRDRIESAVAMGIPYEGLAQVDEYLDRALEGSHGISSIVLASPSGVEMYASGRAQSNQTRTEAEASNSSQQAEPDRLRDRGLQVLPASIQNELLRWLSPEMSATGNRARSSTTGNGVVTLPLLTADGTEFGQIVTRIDQTFVAQQLLDAAADILVMVFVAVVLAVEILLVVMSASISSPLAQVARLLNAVVGKDFRRLEKPAGGASMRRAIRAGNALLEALSTRMADLKARIETGLADAADADRMRTRLRAVGAFVEDGRNKIGTTAHLAGVRGAAFLFVMTEELTRPFLPQFISEVLGSGPAPGFDGMDSTILIAVPISTFMLGAAVVGTLAAGWADRVGRRNGFMIGAALASLGLVITAFAPSLAILILARTVSGVGYALCFLSCQGQAIDQTTTANRTRGMSVFVGGIMAADVCGPAIGGILAEQFGFQLALLVAAGLGLLSILLAMRLLDGRDEAAQSYKSTHFGFEPRIVLECMSQPRFLVAALLAALPAKLLLSGFLFFLVPLLLTDIGATSNEIGRITMLYGASALILMSLFSRLCDRFGLHAFMVSVGALLTGWGLVPLAYGATVSAVAWSVLVLGVAQAMSISAQSALFTILAKREIGTYGPGRVLGIYRMTERAGSVIGPLLAGILSQYWGLAGAAAILGGLSVVTGTGFAAFFLVSGLRSEDDDLKTRGTRGYDVETV</sequence>
<protein>
    <submittedName>
        <fullName evidence="9">MFS transporter</fullName>
    </submittedName>
</protein>
<comment type="subcellular location">
    <subcellularLocation>
        <location evidence="1">Membrane</location>
        <topology evidence="1">Multi-pass membrane protein</topology>
    </subcellularLocation>
</comment>
<dbReference type="PROSITE" id="PS50850">
    <property type="entry name" value="MFS"/>
    <property type="match status" value="1"/>
</dbReference>
<feature type="transmembrane region" description="Helical" evidence="7">
    <location>
        <begin position="696"/>
        <end position="719"/>
    </location>
</feature>
<feature type="transmembrane region" description="Helical" evidence="7">
    <location>
        <begin position="596"/>
        <end position="619"/>
    </location>
</feature>
<organism evidence="9 10">
    <name type="scientific">Ruegeria haliotis</name>
    <dbReference type="NCBI Taxonomy" id="2747601"/>
    <lineage>
        <taxon>Bacteria</taxon>
        <taxon>Pseudomonadati</taxon>
        <taxon>Pseudomonadota</taxon>
        <taxon>Alphaproteobacteria</taxon>
        <taxon>Rhodobacterales</taxon>
        <taxon>Roseobacteraceae</taxon>
        <taxon>Ruegeria</taxon>
    </lineage>
</organism>
<feature type="transmembrane region" description="Helical" evidence="7">
    <location>
        <begin position="396"/>
        <end position="422"/>
    </location>
</feature>
<dbReference type="SUPFAM" id="SSF103473">
    <property type="entry name" value="MFS general substrate transporter"/>
    <property type="match status" value="1"/>
</dbReference>
<dbReference type="Pfam" id="PF07690">
    <property type="entry name" value="MFS_1"/>
    <property type="match status" value="1"/>
</dbReference>
<feature type="transmembrane region" description="Helical" evidence="7">
    <location>
        <begin position="456"/>
        <end position="475"/>
    </location>
</feature>
<accession>A0ABX2PVW8</accession>
<dbReference type="InterPro" id="IPR036259">
    <property type="entry name" value="MFS_trans_sf"/>
</dbReference>
<feature type="transmembrane region" description="Helical" evidence="7">
    <location>
        <begin position="625"/>
        <end position="652"/>
    </location>
</feature>
<dbReference type="InterPro" id="IPR020846">
    <property type="entry name" value="MFS_dom"/>
</dbReference>
<evidence type="ECO:0000256" key="6">
    <source>
        <dbReference type="SAM" id="MobiDB-lite"/>
    </source>
</evidence>
<dbReference type="PANTHER" id="PTHR23506">
    <property type="entry name" value="GH10249P"/>
    <property type="match status" value="1"/>
</dbReference>
<feature type="transmembrane region" description="Helical" evidence="7">
    <location>
        <begin position="571"/>
        <end position="589"/>
    </location>
</feature>
<evidence type="ECO:0000256" key="7">
    <source>
        <dbReference type="SAM" id="Phobius"/>
    </source>
</evidence>
<evidence type="ECO:0000259" key="8">
    <source>
        <dbReference type="PROSITE" id="PS50850"/>
    </source>
</evidence>
<evidence type="ECO:0000256" key="1">
    <source>
        <dbReference type="ARBA" id="ARBA00004141"/>
    </source>
</evidence>
<dbReference type="InterPro" id="IPR050930">
    <property type="entry name" value="MFS_Vesicular_Transporter"/>
</dbReference>
<feature type="region of interest" description="Disordered" evidence="6">
    <location>
        <begin position="101"/>
        <end position="127"/>
    </location>
</feature>
<comment type="caution">
    <text evidence="9">The sequence shown here is derived from an EMBL/GenBank/DDBJ whole genome shotgun (WGS) entry which is preliminary data.</text>
</comment>
<feature type="transmembrane region" description="Helical" evidence="7">
    <location>
        <begin position="363"/>
        <end position="384"/>
    </location>
</feature>
<proteinExistence type="predicted"/>
<gene>
    <name evidence="9" type="ORF">HW561_21390</name>
</gene>
<feature type="transmembrane region" description="Helical" evidence="7">
    <location>
        <begin position="673"/>
        <end position="690"/>
    </location>
</feature>
<dbReference type="InterPro" id="IPR011701">
    <property type="entry name" value="MFS"/>
</dbReference>
<reference evidence="9 10" key="1">
    <citation type="submission" date="2020-06" db="EMBL/GenBank/DDBJ databases">
        <authorList>
            <person name="Cao W.R."/>
        </authorList>
    </citation>
    <scope>NUCLEOTIDE SEQUENCE [LARGE SCALE GENOMIC DNA]</scope>
    <source>
        <strain evidence="9 10">B1Z28</strain>
    </source>
</reference>
<dbReference type="Gene3D" id="1.20.1250.20">
    <property type="entry name" value="MFS general substrate transporter like domains"/>
    <property type="match status" value="1"/>
</dbReference>
<evidence type="ECO:0000256" key="3">
    <source>
        <dbReference type="ARBA" id="ARBA00022692"/>
    </source>
</evidence>
<keyword evidence="4 7" id="KW-1133">Transmembrane helix</keyword>
<keyword evidence="10" id="KW-1185">Reference proteome</keyword>
<evidence type="ECO:0000313" key="10">
    <source>
        <dbReference type="Proteomes" id="UP000630805"/>
    </source>
</evidence>
<dbReference type="Proteomes" id="UP000630805">
    <property type="component" value="Unassembled WGS sequence"/>
</dbReference>
<feature type="transmembrane region" description="Helical" evidence="7">
    <location>
        <begin position="203"/>
        <end position="226"/>
    </location>
</feature>
<dbReference type="RefSeq" id="WP_176867387.1">
    <property type="nucleotide sequence ID" value="NZ_JABXWT010000023.1"/>
</dbReference>
<feature type="transmembrane region" description="Helical" evidence="7">
    <location>
        <begin position="534"/>
        <end position="559"/>
    </location>
</feature>
<feature type="compositionally biased region" description="Polar residues" evidence="6">
    <location>
        <begin position="103"/>
        <end position="122"/>
    </location>
</feature>
<evidence type="ECO:0000256" key="2">
    <source>
        <dbReference type="ARBA" id="ARBA00022448"/>
    </source>
</evidence>
<dbReference type="PANTHER" id="PTHR23506:SF23">
    <property type="entry name" value="GH10249P"/>
    <property type="match status" value="1"/>
</dbReference>
<keyword evidence="2" id="KW-0813">Transport</keyword>
<dbReference type="EMBL" id="JABXWT010000023">
    <property type="protein sequence ID" value="NVO58344.1"/>
    <property type="molecule type" value="Genomic_DNA"/>
</dbReference>
<keyword evidence="3 7" id="KW-0812">Transmembrane</keyword>